<dbReference type="GeneID" id="108859994"/>
<sequence length="114" mass="13189">MLPIPSRPQRAPRLEEKHLRPLFQVEPHVGAMNTGEDGQVSEDMPSTKKTRKDKQNYLHILMPLLLFSKIIEIKEARHSSTLQAYIYYGCTLIMSKTKAKERKWRKEKAAAEQG</sequence>
<accession>A0A9W3DRC2</accession>
<evidence type="ECO:0000313" key="2">
    <source>
        <dbReference type="Proteomes" id="UP000504610"/>
    </source>
</evidence>
<reference evidence="3" key="2">
    <citation type="submission" date="2025-08" db="UniProtKB">
        <authorList>
            <consortium name="RefSeq"/>
        </authorList>
    </citation>
    <scope>IDENTIFICATION</scope>
    <source>
        <tissue evidence="3">Leaf</tissue>
    </source>
</reference>
<name>A0A9W3DRC2_RAPSA</name>
<evidence type="ECO:0000313" key="3">
    <source>
        <dbReference type="RefSeq" id="XP_056866375.1"/>
    </source>
</evidence>
<gene>
    <name evidence="3" type="primary">LOC108859994</name>
</gene>
<protein>
    <submittedName>
        <fullName evidence="3">Uncharacterized protein LOC108859994 isoform X2</fullName>
    </submittedName>
</protein>
<reference evidence="2" key="1">
    <citation type="journal article" date="2019" name="Database">
        <title>The radish genome database (RadishGD): an integrated information resource for radish genomics.</title>
        <authorList>
            <person name="Yu H.J."/>
            <person name="Baek S."/>
            <person name="Lee Y.J."/>
            <person name="Cho A."/>
            <person name="Mun J.H."/>
        </authorList>
    </citation>
    <scope>NUCLEOTIDE SEQUENCE [LARGE SCALE GENOMIC DNA]</scope>
    <source>
        <strain evidence="2">cv. WK10039</strain>
    </source>
</reference>
<organism evidence="2 3">
    <name type="scientific">Raphanus sativus</name>
    <name type="common">Radish</name>
    <name type="synonym">Raphanus raphanistrum var. sativus</name>
    <dbReference type="NCBI Taxonomy" id="3726"/>
    <lineage>
        <taxon>Eukaryota</taxon>
        <taxon>Viridiplantae</taxon>
        <taxon>Streptophyta</taxon>
        <taxon>Embryophyta</taxon>
        <taxon>Tracheophyta</taxon>
        <taxon>Spermatophyta</taxon>
        <taxon>Magnoliopsida</taxon>
        <taxon>eudicotyledons</taxon>
        <taxon>Gunneridae</taxon>
        <taxon>Pentapetalae</taxon>
        <taxon>rosids</taxon>
        <taxon>malvids</taxon>
        <taxon>Brassicales</taxon>
        <taxon>Brassicaceae</taxon>
        <taxon>Brassiceae</taxon>
        <taxon>Raphanus</taxon>
    </lineage>
</organism>
<evidence type="ECO:0000256" key="1">
    <source>
        <dbReference type="SAM" id="MobiDB-lite"/>
    </source>
</evidence>
<keyword evidence="2" id="KW-1185">Reference proteome</keyword>
<dbReference type="Proteomes" id="UP000504610">
    <property type="component" value="Chromosome 5"/>
</dbReference>
<proteinExistence type="predicted"/>
<dbReference type="AlphaFoldDB" id="A0A9W3DRC2"/>
<feature type="region of interest" description="Disordered" evidence="1">
    <location>
        <begin position="27"/>
        <end position="53"/>
    </location>
</feature>
<dbReference type="RefSeq" id="XP_056866375.1">
    <property type="nucleotide sequence ID" value="XM_057010395.1"/>
</dbReference>